<comment type="similarity">
    <text evidence="2 9">Belongs to the peptidase M20B family.</text>
</comment>
<feature type="domain" description="Peptidase M20 dimerisation" evidence="12">
    <location>
        <begin position="207"/>
        <end position="306"/>
    </location>
</feature>
<dbReference type="EC" id="3.4.11.4" evidence="9"/>
<dbReference type="GO" id="GO:0006508">
    <property type="term" value="P:proteolysis"/>
    <property type="evidence" value="ECO:0007669"/>
    <property type="project" value="UniProtKB-UniRule"/>
</dbReference>
<dbReference type="CDD" id="cd03892">
    <property type="entry name" value="M20_peptT"/>
    <property type="match status" value="1"/>
</dbReference>
<dbReference type="Gene3D" id="3.30.70.360">
    <property type="match status" value="1"/>
</dbReference>
<comment type="cofactor">
    <cofactor evidence="9 11">
        <name>Zn(2+)</name>
        <dbReference type="ChEBI" id="CHEBI:29105"/>
    </cofactor>
    <text evidence="9 11">Binds 2 Zn(2+) ions per subunit.</text>
</comment>
<keyword evidence="5 9" id="KW-0479">Metal-binding</keyword>
<evidence type="ECO:0000313" key="14">
    <source>
        <dbReference type="Proteomes" id="UP000184389"/>
    </source>
</evidence>
<dbReference type="Gene3D" id="3.40.630.10">
    <property type="entry name" value="Zn peptidases"/>
    <property type="match status" value="1"/>
</dbReference>
<keyword evidence="9" id="KW-0963">Cytoplasm</keyword>
<dbReference type="NCBIfam" id="NF003976">
    <property type="entry name" value="PRK05469.1"/>
    <property type="match status" value="1"/>
</dbReference>
<dbReference type="Pfam" id="PF07687">
    <property type="entry name" value="M20_dimer"/>
    <property type="match status" value="1"/>
</dbReference>
<dbReference type="PIRSF" id="PIRSF037215">
    <property type="entry name" value="Peptidase_M20B"/>
    <property type="match status" value="1"/>
</dbReference>
<organism evidence="13 14">
    <name type="scientific">Sporanaerobacter acetigenes DSM 13106</name>
    <dbReference type="NCBI Taxonomy" id="1123281"/>
    <lineage>
        <taxon>Bacteria</taxon>
        <taxon>Bacillati</taxon>
        <taxon>Bacillota</taxon>
        <taxon>Tissierellia</taxon>
        <taxon>Tissierellales</taxon>
        <taxon>Sporanaerobacteraceae</taxon>
        <taxon>Sporanaerobacter</taxon>
    </lineage>
</organism>
<feature type="binding site" evidence="9 11">
    <location>
        <position position="141"/>
    </location>
    <ligand>
        <name>Zn(2+)</name>
        <dbReference type="ChEBI" id="CHEBI:29105"/>
        <label>1</label>
    </ligand>
</feature>
<protein>
    <recommendedName>
        <fullName evidence="9">Peptidase T</fullName>
        <ecNumber evidence="9">3.4.11.4</ecNumber>
    </recommendedName>
    <alternativeName>
        <fullName evidence="9">Aminotripeptidase</fullName>
        <shortName evidence="9">Tripeptidase</shortName>
    </alternativeName>
    <alternativeName>
        <fullName evidence="9">Tripeptide aminopeptidase</fullName>
    </alternativeName>
</protein>
<dbReference type="HAMAP" id="MF_00550">
    <property type="entry name" value="Aminopeptidase_M20"/>
    <property type="match status" value="1"/>
</dbReference>
<dbReference type="Pfam" id="PF01546">
    <property type="entry name" value="Peptidase_M20"/>
    <property type="match status" value="1"/>
</dbReference>
<dbReference type="GO" id="GO:0005829">
    <property type="term" value="C:cytosol"/>
    <property type="evidence" value="ECO:0007669"/>
    <property type="project" value="TreeGrafter"/>
</dbReference>
<dbReference type="InterPro" id="IPR010161">
    <property type="entry name" value="Peptidase_M20B"/>
</dbReference>
<dbReference type="PANTHER" id="PTHR42994:SF1">
    <property type="entry name" value="PEPTIDASE T"/>
    <property type="match status" value="1"/>
</dbReference>
<dbReference type="SUPFAM" id="SSF55031">
    <property type="entry name" value="Bacterial exopeptidase dimerisation domain"/>
    <property type="match status" value="1"/>
</dbReference>
<reference evidence="13 14" key="1">
    <citation type="submission" date="2016-11" db="EMBL/GenBank/DDBJ databases">
        <authorList>
            <person name="Jaros S."/>
            <person name="Januszkiewicz K."/>
            <person name="Wedrychowicz H."/>
        </authorList>
    </citation>
    <scope>NUCLEOTIDE SEQUENCE [LARGE SCALE GENOMIC DNA]</scope>
    <source>
        <strain evidence="13 14">DSM 13106</strain>
    </source>
</reference>
<dbReference type="Proteomes" id="UP000184389">
    <property type="component" value="Unassembled WGS sequence"/>
</dbReference>
<dbReference type="PROSITE" id="PS00759">
    <property type="entry name" value="ARGE_DAPE_CPG2_2"/>
    <property type="match status" value="1"/>
</dbReference>
<evidence type="ECO:0000313" key="13">
    <source>
        <dbReference type="EMBL" id="SHH95660.1"/>
    </source>
</evidence>
<keyword evidence="8 9" id="KW-0482">Metalloprotease</keyword>
<keyword evidence="3 9" id="KW-0031">Aminopeptidase</keyword>
<feature type="binding site" evidence="9 11">
    <location>
        <position position="78"/>
    </location>
    <ligand>
        <name>Zn(2+)</name>
        <dbReference type="ChEBI" id="CHEBI:29105"/>
        <label>1</label>
    </ligand>
</feature>
<keyword evidence="6 9" id="KW-0378">Hydrolase</keyword>
<dbReference type="InterPro" id="IPR011650">
    <property type="entry name" value="Peptidase_M20_dimer"/>
</dbReference>
<evidence type="ECO:0000256" key="4">
    <source>
        <dbReference type="ARBA" id="ARBA00022670"/>
    </source>
</evidence>
<name>A0A1M5X739_9FIRM</name>
<dbReference type="SUPFAM" id="SSF53187">
    <property type="entry name" value="Zn-dependent exopeptidases"/>
    <property type="match status" value="1"/>
</dbReference>
<dbReference type="InterPro" id="IPR036264">
    <property type="entry name" value="Bact_exopeptidase_dim_dom"/>
</dbReference>
<comment type="function">
    <text evidence="9">Cleaves the N-terminal amino acid of tripeptides.</text>
</comment>
<comment type="catalytic activity">
    <reaction evidence="1 9">
        <text>Release of the N-terminal residue from a tripeptide.</text>
        <dbReference type="EC" id="3.4.11.4"/>
    </reaction>
</comment>
<dbReference type="STRING" id="1123281.SAMN02745180_01535"/>
<dbReference type="EMBL" id="FQXR01000006">
    <property type="protein sequence ID" value="SHH95660.1"/>
    <property type="molecule type" value="Genomic_DNA"/>
</dbReference>
<dbReference type="GO" id="GO:0008270">
    <property type="term" value="F:zinc ion binding"/>
    <property type="evidence" value="ECO:0007669"/>
    <property type="project" value="UniProtKB-UniRule"/>
</dbReference>
<dbReference type="GO" id="GO:0045148">
    <property type="term" value="F:tripeptide aminopeptidase activity"/>
    <property type="evidence" value="ECO:0007669"/>
    <property type="project" value="UniProtKB-UniRule"/>
</dbReference>
<keyword evidence="4 9" id="KW-0645">Protease</keyword>
<dbReference type="RefSeq" id="WP_072744202.1">
    <property type="nucleotide sequence ID" value="NZ_FQXR01000006.1"/>
</dbReference>
<evidence type="ECO:0000259" key="12">
    <source>
        <dbReference type="Pfam" id="PF07687"/>
    </source>
</evidence>
<feature type="binding site" evidence="9 11">
    <location>
        <position position="141"/>
    </location>
    <ligand>
        <name>Zn(2+)</name>
        <dbReference type="ChEBI" id="CHEBI:29105"/>
        <label>2</label>
    </ligand>
</feature>
<evidence type="ECO:0000256" key="7">
    <source>
        <dbReference type="ARBA" id="ARBA00022833"/>
    </source>
</evidence>
<evidence type="ECO:0000256" key="2">
    <source>
        <dbReference type="ARBA" id="ARBA00009692"/>
    </source>
</evidence>
<sequence length="410" mass="45911">MSNVVERFLRYVKYETTSCEDSNTVPSTENQIIFARELGKELKELGLSDVSVDENGYVMATLTSNVDKQVPTIGFISHMDTSPDMSGEDVSPKIIKNYDGEDIVLNESKNIVLSPDDFPELKLYIGKELITTDGTTLLGADDKAGIAEIVTAMEYLIQNPQIPHGTIKIGFTPDEEIGSGADHFDIAKFDAQYAYTVDGGPLGELEYENFNAAGVKIHIQGRNVHPGSAKNKMINSMIVAMELNNMLPVNERPEYTEEYEGFFHLVGMRGTVEYTTIEYIIRDHNKDKFEQKKNLINQIVKFLNVKYGNIISIEIKDQYYNMKEKIEPVIHIVNMAKRAMEEVGVEPLISPIRGGTDGARLSYMGLPCPNLFTGGHNFHGKFEYIPTFAMEKAVEVILKIVELNNDITIS</sequence>
<feature type="binding site" evidence="9 11">
    <location>
        <position position="176"/>
    </location>
    <ligand>
        <name>Zn(2+)</name>
        <dbReference type="ChEBI" id="CHEBI:29105"/>
        <label>2</label>
    </ligand>
</feature>
<dbReference type="AlphaFoldDB" id="A0A1M5X739"/>
<dbReference type="NCBIfam" id="TIGR01882">
    <property type="entry name" value="peptidase-T"/>
    <property type="match status" value="1"/>
</dbReference>
<evidence type="ECO:0000256" key="10">
    <source>
        <dbReference type="PIRSR" id="PIRSR037215-1"/>
    </source>
</evidence>
<dbReference type="InterPro" id="IPR002933">
    <property type="entry name" value="Peptidase_M20"/>
</dbReference>
<dbReference type="PANTHER" id="PTHR42994">
    <property type="entry name" value="PEPTIDASE T"/>
    <property type="match status" value="1"/>
</dbReference>
<dbReference type="InterPro" id="IPR001261">
    <property type="entry name" value="ArgE/DapE_CS"/>
</dbReference>
<evidence type="ECO:0000256" key="11">
    <source>
        <dbReference type="PIRSR" id="PIRSR037215-2"/>
    </source>
</evidence>
<dbReference type="GO" id="GO:0008237">
    <property type="term" value="F:metallopeptidase activity"/>
    <property type="evidence" value="ECO:0007669"/>
    <property type="project" value="UniProtKB-KW"/>
</dbReference>
<keyword evidence="7 9" id="KW-0862">Zinc</keyword>
<evidence type="ECO:0000256" key="6">
    <source>
        <dbReference type="ARBA" id="ARBA00022801"/>
    </source>
</evidence>
<feature type="binding site" evidence="9 11">
    <location>
        <position position="198"/>
    </location>
    <ligand>
        <name>Zn(2+)</name>
        <dbReference type="ChEBI" id="CHEBI:29105"/>
        <label>1</label>
    </ligand>
</feature>
<feature type="active site" evidence="9 10">
    <location>
        <position position="80"/>
    </location>
</feature>
<dbReference type="OrthoDB" id="9804934at2"/>
<feature type="active site" description="Proton acceptor" evidence="9 10">
    <location>
        <position position="175"/>
    </location>
</feature>
<dbReference type="NCBIfam" id="NF009920">
    <property type="entry name" value="PRK13381.1"/>
    <property type="match status" value="1"/>
</dbReference>
<evidence type="ECO:0000256" key="1">
    <source>
        <dbReference type="ARBA" id="ARBA00000870"/>
    </source>
</evidence>
<dbReference type="GO" id="GO:0043171">
    <property type="term" value="P:peptide catabolic process"/>
    <property type="evidence" value="ECO:0007669"/>
    <property type="project" value="UniProtKB-UniRule"/>
</dbReference>
<accession>A0A1M5X739</accession>
<feature type="binding site" evidence="9 11">
    <location>
        <position position="379"/>
    </location>
    <ligand>
        <name>Zn(2+)</name>
        <dbReference type="ChEBI" id="CHEBI:29105"/>
        <label>2</label>
    </ligand>
</feature>
<keyword evidence="14" id="KW-1185">Reference proteome</keyword>
<comment type="subcellular location">
    <subcellularLocation>
        <location evidence="9">Cytoplasm</location>
    </subcellularLocation>
</comment>
<evidence type="ECO:0000256" key="3">
    <source>
        <dbReference type="ARBA" id="ARBA00022438"/>
    </source>
</evidence>
<gene>
    <name evidence="9" type="primary">pepT</name>
    <name evidence="13" type="ORF">SAMN02745180_01535</name>
</gene>
<proteinExistence type="inferred from homology"/>
<evidence type="ECO:0000256" key="8">
    <source>
        <dbReference type="ARBA" id="ARBA00023049"/>
    </source>
</evidence>
<dbReference type="PROSITE" id="PS00758">
    <property type="entry name" value="ARGE_DAPE_CPG2_1"/>
    <property type="match status" value="1"/>
</dbReference>
<evidence type="ECO:0000256" key="9">
    <source>
        <dbReference type="HAMAP-Rule" id="MF_00550"/>
    </source>
</evidence>
<evidence type="ECO:0000256" key="5">
    <source>
        <dbReference type="ARBA" id="ARBA00022723"/>
    </source>
</evidence>